<evidence type="ECO:0000256" key="4">
    <source>
        <dbReference type="SAM" id="MobiDB-lite"/>
    </source>
</evidence>
<protein>
    <recommendedName>
        <fullName evidence="7">Protein PLASTID MOVEMENT IMPAIRED 2</fullName>
    </recommendedName>
</protein>
<dbReference type="Pfam" id="PF05701">
    <property type="entry name" value="WEMBL"/>
    <property type="match status" value="1"/>
</dbReference>
<comment type="similarity">
    <text evidence="1">Belongs to the WEB family.</text>
</comment>
<evidence type="ECO:0000256" key="3">
    <source>
        <dbReference type="SAM" id="Coils"/>
    </source>
</evidence>
<dbReference type="GO" id="GO:0005829">
    <property type="term" value="C:cytosol"/>
    <property type="evidence" value="ECO:0007669"/>
    <property type="project" value="TreeGrafter"/>
</dbReference>
<evidence type="ECO:0000256" key="1">
    <source>
        <dbReference type="ARBA" id="ARBA00005485"/>
    </source>
</evidence>
<keyword evidence="6" id="KW-1185">Reference proteome</keyword>
<dbReference type="InterPro" id="IPR008545">
    <property type="entry name" value="Web"/>
</dbReference>
<feature type="compositionally biased region" description="Polar residues" evidence="4">
    <location>
        <begin position="1"/>
        <end position="15"/>
    </location>
</feature>
<feature type="region of interest" description="Disordered" evidence="4">
    <location>
        <begin position="1"/>
        <end position="42"/>
    </location>
</feature>
<feature type="compositionally biased region" description="Basic residues" evidence="4">
    <location>
        <begin position="455"/>
        <end position="480"/>
    </location>
</feature>
<dbReference type="PANTHER" id="PTHR32054">
    <property type="entry name" value="HEAVY CHAIN, PUTATIVE, EXPRESSED-RELATED-RELATED"/>
    <property type="match status" value="1"/>
</dbReference>
<feature type="coiled-coil region" evidence="3">
    <location>
        <begin position="280"/>
        <end position="342"/>
    </location>
</feature>
<evidence type="ECO:0000313" key="5">
    <source>
        <dbReference type="EMBL" id="KZV21662.1"/>
    </source>
</evidence>
<dbReference type="OrthoDB" id="685331at2759"/>
<proteinExistence type="inferred from homology"/>
<dbReference type="PANTHER" id="PTHR32054:SF2">
    <property type="entry name" value="PROTEIN PLASTID MOVEMENT IMPAIRED 2"/>
    <property type="match status" value="1"/>
</dbReference>
<feature type="region of interest" description="Disordered" evidence="4">
    <location>
        <begin position="454"/>
        <end position="490"/>
    </location>
</feature>
<feature type="compositionally biased region" description="Basic residues" evidence="4">
    <location>
        <begin position="16"/>
        <end position="29"/>
    </location>
</feature>
<reference evidence="5 6" key="1">
    <citation type="journal article" date="2015" name="Proc. Natl. Acad. Sci. U.S.A.">
        <title>The resurrection genome of Boea hygrometrica: A blueprint for survival of dehydration.</title>
        <authorList>
            <person name="Xiao L."/>
            <person name="Yang G."/>
            <person name="Zhang L."/>
            <person name="Yang X."/>
            <person name="Zhao S."/>
            <person name="Ji Z."/>
            <person name="Zhou Q."/>
            <person name="Hu M."/>
            <person name="Wang Y."/>
            <person name="Chen M."/>
            <person name="Xu Y."/>
            <person name="Jin H."/>
            <person name="Xiao X."/>
            <person name="Hu G."/>
            <person name="Bao F."/>
            <person name="Hu Y."/>
            <person name="Wan P."/>
            <person name="Li L."/>
            <person name="Deng X."/>
            <person name="Kuang T."/>
            <person name="Xiang C."/>
            <person name="Zhu J.K."/>
            <person name="Oliver M.J."/>
            <person name="He Y."/>
        </authorList>
    </citation>
    <scope>NUCLEOTIDE SEQUENCE [LARGE SCALE GENOMIC DNA]</scope>
    <source>
        <strain evidence="6">cv. XS01</strain>
    </source>
</reference>
<dbReference type="AlphaFoldDB" id="A0A2Z7AR27"/>
<dbReference type="GO" id="GO:0009904">
    <property type="term" value="P:chloroplast accumulation movement"/>
    <property type="evidence" value="ECO:0007669"/>
    <property type="project" value="TreeGrafter"/>
</dbReference>
<feature type="coiled-coil region" evidence="3">
    <location>
        <begin position="169"/>
        <end position="244"/>
    </location>
</feature>
<sequence length="490" mass="56395">MAKNSSPRIQEPNSRSKTKKRVGKRPRKGKPGEAEQRTGESQYAKVVAELESMEQEFNNLKLEMDSVSQEKRWAEQEIDSSLLNMVFHTSSLETIRREIEETNEEHVLVELAKIEAIKEYGETEAQRKEDSELFWKRREVTRNKMKKIAREIEYAKKMENKLVVTLSDINLLENGLKKIKEMAKRTERNESPTSLLDSLTTKLEAAKKELDFIRECGFQLQASMDVVRNELKQAMEERSRQEKKERITEILILNLNLKLLRAKAKLEATSTAENKAKTMLSNLSVTLERLRSETEAAKNDLSIVSEETAIIRQEVMKTDAEIDSAEVKLEEASQELEAVKSSEMIALENLRSQIEVTKGNRASTTQHGSKITISKFEYEYLIKHADTAKEIADKKVAAAHAWIEALKASEKENIVTAEVSRNEIRELQVEEEHKVREPVIPRRTMNQIFEMTSVKKAKTRRASYPMSRHRPKSFSVRRRKEITPTTPPAL</sequence>
<name>A0A2Z7AR27_9LAMI</name>
<dbReference type="EMBL" id="KV014879">
    <property type="protein sequence ID" value="KZV21662.1"/>
    <property type="molecule type" value="Genomic_DNA"/>
</dbReference>
<feature type="coiled-coil region" evidence="3">
    <location>
        <begin position="43"/>
        <end position="112"/>
    </location>
</feature>
<dbReference type="Proteomes" id="UP000250235">
    <property type="component" value="Unassembled WGS sequence"/>
</dbReference>
<accession>A0A2Z7AR27</accession>
<keyword evidence="2 3" id="KW-0175">Coiled coil</keyword>
<organism evidence="5 6">
    <name type="scientific">Dorcoceras hygrometricum</name>
    <dbReference type="NCBI Taxonomy" id="472368"/>
    <lineage>
        <taxon>Eukaryota</taxon>
        <taxon>Viridiplantae</taxon>
        <taxon>Streptophyta</taxon>
        <taxon>Embryophyta</taxon>
        <taxon>Tracheophyta</taxon>
        <taxon>Spermatophyta</taxon>
        <taxon>Magnoliopsida</taxon>
        <taxon>eudicotyledons</taxon>
        <taxon>Gunneridae</taxon>
        <taxon>Pentapetalae</taxon>
        <taxon>asterids</taxon>
        <taxon>lamiids</taxon>
        <taxon>Lamiales</taxon>
        <taxon>Gesneriaceae</taxon>
        <taxon>Didymocarpoideae</taxon>
        <taxon>Trichosporeae</taxon>
        <taxon>Loxocarpinae</taxon>
        <taxon>Dorcoceras</taxon>
    </lineage>
</organism>
<dbReference type="GO" id="GO:0009903">
    <property type="term" value="P:chloroplast avoidance movement"/>
    <property type="evidence" value="ECO:0007669"/>
    <property type="project" value="TreeGrafter"/>
</dbReference>
<evidence type="ECO:0000256" key="2">
    <source>
        <dbReference type="ARBA" id="ARBA00023054"/>
    </source>
</evidence>
<gene>
    <name evidence="5" type="ORF">F511_16368</name>
</gene>
<evidence type="ECO:0008006" key="7">
    <source>
        <dbReference type="Google" id="ProtNLM"/>
    </source>
</evidence>
<evidence type="ECO:0000313" key="6">
    <source>
        <dbReference type="Proteomes" id="UP000250235"/>
    </source>
</evidence>